<evidence type="ECO:0000259" key="13">
    <source>
        <dbReference type="Pfam" id="PF03447"/>
    </source>
</evidence>
<evidence type="ECO:0000256" key="6">
    <source>
        <dbReference type="ARBA" id="ARBA00022605"/>
    </source>
</evidence>
<dbReference type="PANTHER" id="PTHR43331">
    <property type="entry name" value="HOMOSERINE DEHYDROGENASE"/>
    <property type="match status" value="1"/>
</dbReference>
<keyword evidence="8 10" id="KW-0560">Oxidoreductase</keyword>
<evidence type="ECO:0000313" key="15">
    <source>
        <dbReference type="Proteomes" id="UP001597285"/>
    </source>
</evidence>
<keyword evidence="15" id="KW-1185">Reference proteome</keyword>
<keyword evidence="10" id="KW-0521">NADP</keyword>
<evidence type="ECO:0000256" key="1">
    <source>
        <dbReference type="ARBA" id="ARBA00005056"/>
    </source>
</evidence>
<dbReference type="PIRSF" id="PIRSF000098">
    <property type="entry name" value="Homoser_dehydrog"/>
    <property type="match status" value="1"/>
</dbReference>
<accession>A0ABW4NMS0</accession>
<dbReference type="NCBIfam" id="NF004976">
    <property type="entry name" value="PRK06349.1"/>
    <property type="match status" value="1"/>
</dbReference>
<dbReference type="GO" id="GO:0004412">
    <property type="term" value="F:homoserine dehydrogenase activity"/>
    <property type="evidence" value="ECO:0007669"/>
    <property type="project" value="UniProtKB-EC"/>
</dbReference>
<comment type="pathway">
    <text evidence="2 10">Amino-acid biosynthesis; L-methionine biosynthesis via de novo pathway; L-homoserine from L-aspartate: step 3/3.</text>
</comment>
<evidence type="ECO:0000256" key="5">
    <source>
        <dbReference type="ARBA" id="ARBA00013376"/>
    </source>
</evidence>
<evidence type="ECO:0000313" key="14">
    <source>
        <dbReference type="EMBL" id="MFD1799724.1"/>
    </source>
</evidence>
<reference evidence="15" key="1">
    <citation type="journal article" date="2019" name="Int. J. Syst. Evol. Microbiol.">
        <title>The Global Catalogue of Microorganisms (GCM) 10K type strain sequencing project: providing services to taxonomists for standard genome sequencing and annotation.</title>
        <authorList>
            <consortium name="The Broad Institute Genomics Platform"/>
            <consortium name="The Broad Institute Genome Sequencing Center for Infectious Disease"/>
            <person name="Wu L."/>
            <person name="Ma J."/>
        </authorList>
    </citation>
    <scope>NUCLEOTIDE SEQUENCE [LARGE SCALE GENOMIC DNA]</scope>
    <source>
        <strain evidence="15">KCTC 42143</strain>
    </source>
</reference>
<evidence type="ECO:0000256" key="11">
    <source>
        <dbReference type="RuleBase" id="RU004171"/>
    </source>
</evidence>
<dbReference type="EC" id="1.1.1.3" evidence="4 10"/>
<dbReference type="InterPro" id="IPR045865">
    <property type="entry name" value="ACT-like_dom_sf"/>
</dbReference>
<feature type="domain" description="Homoserine dehydrogenase catalytic" evidence="12">
    <location>
        <begin position="138"/>
        <end position="317"/>
    </location>
</feature>
<comment type="catalytic activity">
    <reaction evidence="10">
        <text>L-homoserine + NADP(+) = L-aspartate 4-semialdehyde + NADPH + H(+)</text>
        <dbReference type="Rhea" id="RHEA:15761"/>
        <dbReference type="ChEBI" id="CHEBI:15378"/>
        <dbReference type="ChEBI" id="CHEBI:57476"/>
        <dbReference type="ChEBI" id="CHEBI:57783"/>
        <dbReference type="ChEBI" id="CHEBI:58349"/>
        <dbReference type="ChEBI" id="CHEBI:537519"/>
        <dbReference type="EC" id="1.1.1.3"/>
    </reaction>
</comment>
<comment type="pathway">
    <text evidence="1 10">Amino-acid biosynthesis; L-threonine biosynthesis; L-threonine from L-aspartate: step 3/5.</text>
</comment>
<evidence type="ECO:0000256" key="10">
    <source>
        <dbReference type="RuleBase" id="RU000579"/>
    </source>
</evidence>
<evidence type="ECO:0000256" key="2">
    <source>
        <dbReference type="ARBA" id="ARBA00005062"/>
    </source>
</evidence>
<dbReference type="InterPro" id="IPR019811">
    <property type="entry name" value="HDH_CS"/>
</dbReference>
<dbReference type="SUPFAM" id="SSF51735">
    <property type="entry name" value="NAD(P)-binding Rossmann-fold domains"/>
    <property type="match status" value="1"/>
</dbReference>
<dbReference type="Proteomes" id="UP001597285">
    <property type="component" value="Unassembled WGS sequence"/>
</dbReference>
<dbReference type="EMBL" id="JBHUFF010000013">
    <property type="protein sequence ID" value="MFD1799724.1"/>
    <property type="molecule type" value="Genomic_DNA"/>
</dbReference>
<dbReference type="Gene3D" id="3.40.50.720">
    <property type="entry name" value="NAD(P)-binding Rossmann-like Domain"/>
    <property type="match status" value="1"/>
</dbReference>
<dbReference type="SUPFAM" id="SSF55021">
    <property type="entry name" value="ACT-like"/>
    <property type="match status" value="1"/>
</dbReference>
<sequence length="430" mass="46462">MKKQLQVGILGFGTVGSGVLSILKHHENKISQVTGEELNVKKVLVRNTEKNRGALSEGIELTTDAAAILEDPEIDIVIEVMGSIEIAKDYITQALRAGKHVVTANKDLIALHGNELVALAKEYHCDLYYEASVAGGIPILRTIVDSLASDNIQKVFGIVNGTTNFMLSEMTNKNKTYEEALKKAQDLGFAESDPTNDVDGIDAARKMVILTRLAFGMNVELDQIETRGIRNVKLADIEMAKRLGYRIKLIGSAVGMNDSSVHVDVGPVLVPENHPLAGVQNENNAVFVVGAAVGETMFYGPGAGALPTATSVVSDVITVAKNIGLGTTGNVFNSYQHETTITEDKAVESKYYIAIEMQDQTGRFLELTTIFSKSAVGFDQIIQQPLPEASAKVVIVTHTMNKIQQKAVLSTLKETEGMKLLACFKVMEGK</sequence>
<name>A0ABW4NMS0_9LACT</name>
<dbReference type="InterPro" id="IPR036291">
    <property type="entry name" value="NAD(P)-bd_dom_sf"/>
</dbReference>
<dbReference type="PANTHER" id="PTHR43331:SF1">
    <property type="entry name" value="HOMOSERINE DEHYDROGENASE"/>
    <property type="match status" value="1"/>
</dbReference>
<dbReference type="CDD" id="cd04881">
    <property type="entry name" value="ACT_HSDH-Hom"/>
    <property type="match status" value="1"/>
</dbReference>
<dbReference type="PROSITE" id="PS01042">
    <property type="entry name" value="HOMOSER_DHGENASE"/>
    <property type="match status" value="1"/>
</dbReference>
<dbReference type="InterPro" id="IPR016204">
    <property type="entry name" value="HDH"/>
</dbReference>
<evidence type="ECO:0000259" key="12">
    <source>
        <dbReference type="Pfam" id="PF00742"/>
    </source>
</evidence>
<dbReference type="RefSeq" id="WP_058918109.1">
    <property type="nucleotide sequence ID" value="NZ_JBHSQC010000025.1"/>
</dbReference>
<evidence type="ECO:0000256" key="3">
    <source>
        <dbReference type="ARBA" id="ARBA00006753"/>
    </source>
</evidence>
<dbReference type="Pfam" id="PF03447">
    <property type="entry name" value="NAD_binding_3"/>
    <property type="match status" value="1"/>
</dbReference>
<protein>
    <recommendedName>
        <fullName evidence="5 10">Homoserine dehydrogenase</fullName>
        <ecNumber evidence="4 10">1.1.1.3</ecNumber>
    </recommendedName>
</protein>
<dbReference type="SUPFAM" id="SSF55347">
    <property type="entry name" value="Glyceraldehyde-3-phosphate dehydrogenase-like, C-terminal domain"/>
    <property type="match status" value="1"/>
</dbReference>
<comment type="caution">
    <text evidence="14">The sequence shown here is derived from an EMBL/GenBank/DDBJ whole genome shotgun (WGS) entry which is preliminary data.</text>
</comment>
<keyword evidence="7 10" id="KW-0791">Threonine biosynthesis</keyword>
<dbReference type="Gene3D" id="3.30.360.10">
    <property type="entry name" value="Dihydrodipicolinate Reductase, domain 2"/>
    <property type="match status" value="1"/>
</dbReference>
<organism evidence="14 15">
    <name type="scientific">Carnobacterium antarcticum</name>
    <dbReference type="NCBI Taxonomy" id="2126436"/>
    <lineage>
        <taxon>Bacteria</taxon>
        <taxon>Bacillati</taxon>
        <taxon>Bacillota</taxon>
        <taxon>Bacilli</taxon>
        <taxon>Lactobacillales</taxon>
        <taxon>Carnobacteriaceae</taxon>
        <taxon>Carnobacterium</taxon>
    </lineage>
</organism>
<evidence type="ECO:0000256" key="8">
    <source>
        <dbReference type="ARBA" id="ARBA00023002"/>
    </source>
</evidence>
<proteinExistence type="inferred from homology"/>
<evidence type="ECO:0000256" key="7">
    <source>
        <dbReference type="ARBA" id="ARBA00022697"/>
    </source>
</evidence>
<feature type="domain" description="Aspartate/homoserine dehydrogenase NAD-binding" evidence="13">
    <location>
        <begin position="11"/>
        <end position="130"/>
    </location>
</feature>
<gene>
    <name evidence="14" type="ORF">ACFSBK_07640</name>
</gene>
<comment type="similarity">
    <text evidence="3 11">Belongs to the homoserine dehydrogenase family.</text>
</comment>
<dbReference type="InterPro" id="IPR005106">
    <property type="entry name" value="Asp/hSer_DH_NAD-bd"/>
</dbReference>
<evidence type="ECO:0000256" key="4">
    <source>
        <dbReference type="ARBA" id="ARBA00013213"/>
    </source>
</evidence>
<keyword evidence="6 10" id="KW-0028">Amino-acid biosynthesis</keyword>
<dbReference type="Pfam" id="PF00742">
    <property type="entry name" value="Homoserine_dh"/>
    <property type="match status" value="1"/>
</dbReference>
<evidence type="ECO:0000256" key="9">
    <source>
        <dbReference type="ARBA" id="ARBA00023167"/>
    </source>
</evidence>
<dbReference type="InterPro" id="IPR001342">
    <property type="entry name" value="HDH_cat"/>
</dbReference>
<dbReference type="Gene3D" id="3.30.70.260">
    <property type="match status" value="1"/>
</dbReference>
<keyword evidence="9 10" id="KW-0486">Methionine biosynthesis</keyword>